<proteinExistence type="predicted"/>
<feature type="transmembrane region" description="Helical" evidence="1">
    <location>
        <begin position="472"/>
        <end position="497"/>
    </location>
</feature>
<organism evidence="2 3">
    <name type="scientific">Stentor coeruleus</name>
    <dbReference type="NCBI Taxonomy" id="5963"/>
    <lineage>
        <taxon>Eukaryota</taxon>
        <taxon>Sar</taxon>
        <taxon>Alveolata</taxon>
        <taxon>Ciliophora</taxon>
        <taxon>Postciliodesmatophora</taxon>
        <taxon>Heterotrichea</taxon>
        <taxon>Heterotrichida</taxon>
        <taxon>Stentoridae</taxon>
        <taxon>Stentor</taxon>
    </lineage>
</organism>
<gene>
    <name evidence="2" type="ORF">SteCoe_25336</name>
</gene>
<protein>
    <recommendedName>
        <fullName evidence="4">Transmembrane protein</fullName>
    </recommendedName>
</protein>
<dbReference type="AlphaFoldDB" id="A0A1R2BFM1"/>
<reference evidence="2 3" key="1">
    <citation type="submission" date="2016-11" db="EMBL/GenBank/DDBJ databases">
        <title>The macronuclear genome of Stentor coeruleus: a giant cell with tiny introns.</title>
        <authorList>
            <person name="Slabodnick M."/>
            <person name="Ruby J.G."/>
            <person name="Reiff S.B."/>
            <person name="Swart E.C."/>
            <person name="Gosai S."/>
            <person name="Prabakaran S."/>
            <person name="Witkowska E."/>
            <person name="Larue G.E."/>
            <person name="Fisher S."/>
            <person name="Freeman R.M."/>
            <person name="Gunawardena J."/>
            <person name="Chu W."/>
            <person name="Stover N.A."/>
            <person name="Gregory B.D."/>
            <person name="Nowacki M."/>
            <person name="Derisi J."/>
            <person name="Roy S.W."/>
            <person name="Marshall W.F."/>
            <person name="Sood P."/>
        </authorList>
    </citation>
    <scope>NUCLEOTIDE SEQUENCE [LARGE SCALE GENOMIC DNA]</scope>
    <source>
        <strain evidence="2">WM001</strain>
    </source>
</reference>
<keyword evidence="3" id="KW-1185">Reference proteome</keyword>
<evidence type="ECO:0000313" key="3">
    <source>
        <dbReference type="Proteomes" id="UP000187209"/>
    </source>
</evidence>
<accession>A0A1R2BFM1</accession>
<evidence type="ECO:0008006" key="4">
    <source>
        <dbReference type="Google" id="ProtNLM"/>
    </source>
</evidence>
<name>A0A1R2BFM1_9CILI</name>
<dbReference type="Proteomes" id="UP000187209">
    <property type="component" value="Unassembled WGS sequence"/>
</dbReference>
<comment type="caution">
    <text evidence="2">The sequence shown here is derived from an EMBL/GenBank/DDBJ whole genome shotgun (WGS) entry which is preliminary data.</text>
</comment>
<sequence>MELSLVINDNLIEPDSEYDPLILHPNLSITSYYNITNDDYLMSMTSISNTPIIAVSTINGEILFLNTSTNGESKIMATVGNIDTKSFFGRQGQCLPIKYITGDDNVIFLASVCLNVSAINIYWEGYYNQNISTTENSLTIWKISKTTYEVLDIYRHKVNFTPQALQVITDSYFVFTILLISNLSIYFIPSTGNNIIYRVSYLWSQESLIIQSQELIDFYSLGLYSFMAVSVDGYYLDYLYIAVAEYQHGLFLLKVVNGTSVIHSYVKSNFNDPFVSVGMAYKNIYTVSESGSLVNYRLDSNAELVFYVQRFPFTTVDSKIQSIFSFVTFSEEYFFQYIAYPVVYDNNYYKYRLINTYTSFANCLIRDVLFLNGSSSTIYNSNIEAVFIDKNTVSFIINNNDIVCLLLNDFYLECPQMSEDYYKKMVDKWNTSDFTFTVVGKNDNNELTMGDIYLSVNMKSKSSNDNYVGTPWWIFLVIAVGILIVLAVTVRLVYGYAFRKQKIRKLRLESHQNQSTLILNFSFYNEN</sequence>
<evidence type="ECO:0000313" key="2">
    <source>
        <dbReference type="EMBL" id="OMJ75520.1"/>
    </source>
</evidence>
<dbReference type="EMBL" id="MPUH01000686">
    <property type="protein sequence ID" value="OMJ75520.1"/>
    <property type="molecule type" value="Genomic_DNA"/>
</dbReference>
<keyword evidence="1" id="KW-1133">Transmembrane helix</keyword>
<keyword evidence="1" id="KW-0812">Transmembrane</keyword>
<keyword evidence="1" id="KW-0472">Membrane</keyword>
<evidence type="ECO:0000256" key="1">
    <source>
        <dbReference type="SAM" id="Phobius"/>
    </source>
</evidence>